<dbReference type="InterPro" id="IPR025161">
    <property type="entry name" value="IS402-like_dom"/>
</dbReference>
<gene>
    <name evidence="2" type="ORF">APZ41_006500</name>
</gene>
<dbReference type="STRING" id="207340.APZ41_006500"/>
<organism evidence="2 3">
    <name type="scientific">Roseomonas mucosa</name>
    <dbReference type="NCBI Taxonomy" id="207340"/>
    <lineage>
        <taxon>Bacteria</taxon>
        <taxon>Pseudomonadati</taxon>
        <taxon>Pseudomonadota</taxon>
        <taxon>Alphaproteobacteria</taxon>
        <taxon>Acetobacterales</taxon>
        <taxon>Roseomonadaceae</taxon>
        <taxon>Roseomonas</taxon>
    </lineage>
</organism>
<evidence type="ECO:0000313" key="3">
    <source>
        <dbReference type="Proteomes" id="UP000054844"/>
    </source>
</evidence>
<comment type="caution">
    <text evidence="2">The sequence shown here is derived from an EMBL/GenBank/DDBJ whole genome shotgun (WGS) entry which is preliminary data.</text>
</comment>
<dbReference type="Pfam" id="PF13340">
    <property type="entry name" value="DUF4096"/>
    <property type="match status" value="1"/>
</dbReference>
<accession>A0A1S8D8Y9</accession>
<feature type="non-terminal residue" evidence="2">
    <location>
        <position position="103"/>
    </location>
</feature>
<dbReference type="InterPro" id="IPR052909">
    <property type="entry name" value="Transposase_6_like"/>
</dbReference>
<evidence type="ECO:0000313" key="2">
    <source>
        <dbReference type="EMBL" id="ONH84080.1"/>
    </source>
</evidence>
<feature type="domain" description="Insertion element IS402-like" evidence="1">
    <location>
        <begin position="6"/>
        <end position="83"/>
    </location>
</feature>
<dbReference type="RefSeq" id="WP_076970180.1">
    <property type="nucleotide sequence ID" value="NZ_LLWF02000013.1"/>
</dbReference>
<dbReference type="OrthoDB" id="9798237at2"/>
<name>A0A1S8D8Y9_9PROT</name>
<keyword evidence="3" id="KW-1185">Reference proteome</keyword>
<sequence>MAKPLVSDDLWAAIEPLLPPERPKPKGGRPRLADRAALTGIVFVLVSGIPWERLPAEMGCGCGMSCWRRLRDWQAAGVWAALHRLLLERLQAAGQIDWRRAAL</sequence>
<dbReference type="EMBL" id="LLWF02000013">
    <property type="protein sequence ID" value="ONH84080.1"/>
    <property type="molecule type" value="Genomic_DNA"/>
</dbReference>
<protein>
    <submittedName>
        <fullName evidence="2">IS5 family transposase</fullName>
    </submittedName>
</protein>
<proteinExistence type="predicted"/>
<dbReference type="PANTHER" id="PTHR46637">
    <property type="entry name" value="TIS1421-TRANSPOSASE PROTEIN A"/>
    <property type="match status" value="1"/>
</dbReference>
<dbReference type="Proteomes" id="UP000054844">
    <property type="component" value="Unassembled WGS sequence"/>
</dbReference>
<dbReference type="AlphaFoldDB" id="A0A1S8D8Y9"/>
<evidence type="ECO:0000259" key="1">
    <source>
        <dbReference type="Pfam" id="PF13340"/>
    </source>
</evidence>
<dbReference type="PANTHER" id="PTHR46637:SF1">
    <property type="entry name" value="BLL5188 PROTEIN"/>
    <property type="match status" value="1"/>
</dbReference>
<reference evidence="2" key="1">
    <citation type="submission" date="2016-12" db="EMBL/GenBank/DDBJ databases">
        <title>Draft genome sequence of Roseomonas mucosa strain AU37, isolated from a peripheral intravenous catheter.</title>
        <authorList>
            <person name="Choudhury M.A."/>
            <person name="Sidjabat H.E."/>
            <person name="Wailan A.M."/>
            <person name="Zhang L."/>
            <person name="Marsh N.M."/>
            <person name="Rickard C.M."/>
            <person name="Davies M."/>
            <person name="Mcmillan D.J."/>
        </authorList>
    </citation>
    <scope>NUCLEOTIDE SEQUENCE [LARGE SCALE GENOMIC DNA]</scope>
    <source>
        <strain evidence="2">AU37</strain>
    </source>
</reference>